<protein>
    <recommendedName>
        <fullName evidence="11">Iron ABC transporter permease</fullName>
    </recommendedName>
</protein>
<evidence type="ECO:0000313" key="10">
    <source>
        <dbReference type="Proteomes" id="UP000001946"/>
    </source>
</evidence>
<dbReference type="CDD" id="cd06550">
    <property type="entry name" value="TM_ABC_iron-siderophores_like"/>
    <property type="match status" value="1"/>
</dbReference>
<dbReference type="GO" id="GO:0005886">
    <property type="term" value="C:plasma membrane"/>
    <property type="evidence" value="ECO:0007669"/>
    <property type="project" value="UniProtKB-SubCell"/>
</dbReference>
<name>Q24QR9_DESHY</name>
<comment type="subcellular location">
    <subcellularLocation>
        <location evidence="1">Cell membrane</location>
        <topology evidence="1">Multi-pass membrane protein</topology>
    </subcellularLocation>
</comment>
<dbReference type="FunFam" id="1.10.3470.10:FF:000001">
    <property type="entry name" value="Vitamin B12 ABC transporter permease BtuC"/>
    <property type="match status" value="1"/>
</dbReference>
<gene>
    <name evidence="9" type="ordered locus">DSY3834</name>
</gene>
<feature type="transmembrane region" description="Helical" evidence="8">
    <location>
        <begin position="142"/>
        <end position="160"/>
    </location>
</feature>
<feature type="transmembrane region" description="Helical" evidence="8">
    <location>
        <begin position="297"/>
        <end position="315"/>
    </location>
</feature>
<feature type="transmembrane region" description="Helical" evidence="8">
    <location>
        <begin position="21"/>
        <end position="43"/>
    </location>
</feature>
<keyword evidence="3" id="KW-0813">Transport</keyword>
<feature type="transmembrane region" description="Helical" evidence="8">
    <location>
        <begin position="258"/>
        <end position="285"/>
    </location>
</feature>
<organism evidence="9 10">
    <name type="scientific">Desulfitobacterium hafniense (strain Y51)</name>
    <dbReference type="NCBI Taxonomy" id="138119"/>
    <lineage>
        <taxon>Bacteria</taxon>
        <taxon>Bacillati</taxon>
        <taxon>Bacillota</taxon>
        <taxon>Clostridia</taxon>
        <taxon>Eubacteriales</taxon>
        <taxon>Desulfitobacteriaceae</taxon>
        <taxon>Desulfitobacterium</taxon>
    </lineage>
</organism>
<keyword evidence="10" id="KW-1185">Reference proteome</keyword>
<reference evidence="9 10" key="1">
    <citation type="journal article" date="2006" name="J. Bacteriol.">
        <title>Complete genome sequence of the dehalorespiring bacterium Desulfitobacterium hafniense Y51 and comparison with Dehalococcoides ethenogenes 195.</title>
        <authorList>
            <person name="Nonaka H."/>
            <person name="Keresztes G."/>
            <person name="Shinoda Y."/>
            <person name="Ikenaga Y."/>
            <person name="Abe M."/>
            <person name="Naito K."/>
            <person name="Inatomi K."/>
            <person name="Furukawa K."/>
            <person name="Inui M."/>
            <person name="Yukawa H."/>
        </authorList>
    </citation>
    <scope>NUCLEOTIDE SEQUENCE [LARGE SCALE GENOMIC DNA]</scope>
    <source>
        <strain evidence="9 10">Y51</strain>
    </source>
</reference>
<evidence type="ECO:0000256" key="5">
    <source>
        <dbReference type="ARBA" id="ARBA00022692"/>
    </source>
</evidence>
<evidence type="ECO:0000256" key="3">
    <source>
        <dbReference type="ARBA" id="ARBA00022448"/>
    </source>
</evidence>
<dbReference type="Pfam" id="PF01032">
    <property type="entry name" value="FecCD"/>
    <property type="match status" value="1"/>
</dbReference>
<dbReference type="HOGENOM" id="CLU_013016_0_2_9"/>
<evidence type="ECO:0000256" key="1">
    <source>
        <dbReference type="ARBA" id="ARBA00004651"/>
    </source>
</evidence>
<comment type="similarity">
    <text evidence="2">Belongs to the binding-protein-dependent transport system permease family. FecCD subfamily.</text>
</comment>
<evidence type="ECO:0000313" key="9">
    <source>
        <dbReference type="EMBL" id="BAE85623.1"/>
    </source>
</evidence>
<dbReference type="GO" id="GO:0022857">
    <property type="term" value="F:transmembrane transporter activity"/>
    <property type="evidence" value="ECO:0007669"/>
    <property type="project" value="InterPro"/>
</dbReference>
<proteinExistence type="inferred from homology"/>
<dbReference type="eggNOG" id="COG0609">
    <property type="taxonomic scope" value="Bacteria"/>
</dbReference>
<sequence>MNNTSFSNKGESRLKIRNSEYFGVKILLLVALTVALFFGSFLVGRYPIPPQTVMDIILSQFLPIPQYWDSTLETVVMQVRLPRIALGILVGGALSVSGASYQTLFKNPMVSPDLLGVSAGAGFGAALAMINDGSWWQIQTTAFTFGMIAVIAAYIIAYVFGRQTITILILGGVVVSSLFQSLISIIKTLADTENQLPAITFWLMGGLGKGANQDVMLMLPAMVLSLALLFLFRNQINALAAGEDEAATMGVNVPLVKLIVICSSTLMTVCSVSICGIIGWVGMVVPHIARMLTGANYSKLVATSFFIGGIFLLLIDNIIRGVEGVELPLGVLTALVGTPVFVLLLSRVKKGWS</sequence>
<dbReference type="Proteomes" id="UP000001946">
    <property type="component" value="Chromosome"/>
</dbReference>
<dbReference type="EMBL" id="AP008230">
    <property type="protein sequence ID" value="BAE85623.1"/>
    <property type="molecule type" value="Genomic_DNA"/>
</dbReference>
<keyword evidence="4" id="KW-1003">Cell membrane</keyword>
<feature type="transmembrane region" description="Helical" evidence="8">
    <location>
        <begin position="84"/>
        <end position="101"/>
    </location>
</feature>
<dbReference type="RefSeq" id="WP_011461415.1">
    <property type="nucleotide sequence ID" value="NC_007907.1"/>
</dbReference>
<evidence type="ECO:0000256" key="7">
    <source>
        <dbReference type="ARBA" id="ARBA00023136"/>
    </source>
</evidence>
<dbReference type="PANTHER" id="PTHR30472:SF70">
    <property type="entry name" value="MOLYBDATE IMPORT SYSTEM PERMEASE PROTEIN MOLB"/>
    <property type="match status" value="1"/>
</dbReference>
<dbReference type="GO" id="GO:0033214">
    <property type="term" value="P:siderophore-iron import into cell"/>
    <property type="evidence" value="ECO:0007669"/>
    <property type="project" value="TreeGrafter"/>
</dbReference>
<evidence type="ECO:0000256" key="4">
    <source>
        <dbReference type="ARBA" id="ARBA00022475"/>
    </source>
</evidence>
<keyword evidence="5 8" id="KW-0812">Transmembrane</keyword>
<dbReference type="SUPFAM" id="SSF81345">
    <property type="entry name" value="ABC transporter involved in vitamin B12 uptake, BtuC"/>
    <property type="match status" value="1"/>
</dbReference>
<keyword evidence="6 8" id="KW-1133">Transmembrane helix</keyword>
<accession>Q24QR9</accession>
<dbReference type="PANTHER" id="PTHR30472">
    <property type="entry name" value="FERRIC ENTEROBACTIN TRANSPORT SYSTEM PERMEASE PROTEIN"/>
    <property type="match status" value="1"/>
</dbReference>
<dbReference type="InterPro" id="IPR037294">
    <property type="entry name" value="ABC_BtuC-like"/>
</dbReference>
<evidence type="ECO:0008006" key="11">
    <source>
        <dbReference type="Google" id="ProtNLM"/>
    </source>
</evidence>
<dbReference type="Gene3D" id="1.10.3470.10">
    <property type="entry name" value="ABC transporter involved in vitamin B12 uptake, BtuC"/>
    <property type="match status" value="1"/>
</dbReference>
<feature type="transmembrane region" description="Helical" evidence="8">
    <location>
        <begin position="167"/>
        <end position="186"/>
    </location>
</feature>
<evidence type="ECO:0000256" key="6">
    <source>
        <dbReference type="ARBA" id="ARBA00022989"/>
    </source>
</evidence>
<dbReference type="STRING" id="138119.DSY3834"/>
<dbReference type="AlphaFoldDB" id="Q24QR9"/>
<dbReference type="InterPro" id="IPR000522">
    <property type="entry name" value="ABC_transptr_permease_BtuC"/>
</dbReference>
<feature type="transmembrane region" description="Helical" evidence="8">
    <location>
        <begin position="215"/>
        <end position="232"/>
    </location>
</feature>
<keyword evidence="7 8" id="KW-0472">Membrane</keyword>
<evidence type="ECO:0000256" key="2">
    <source>
        <dbReference type="ARBA" id="ARBA00007935"/>
    </source>
</evidence>
<dbReference type="KEGG" id="dsy:DSY3834"/>
<feature type="transmembrane region" description="Helical" evidence="8">
    <location>
        <begin position="113"/>
        <end position="130"/>
    </location>
</feature>
<feature type="transmembrane region" description="Helical" evidence="8">
    <location>
        <begin position="327"/>
        <end position="346"/>
    </location>
</feature>
<evidence type="ECO:0000256" key="8">
    <source>
        <dbReference type="SAM" id="Phobius"/>
    </source>
</evidence>